<dbReference type="GeneID" id="15802965"/>
<dbReference type="AlphaFoldDB" id="L1LDY4"/>
<protein>
    <submittedName>
        <fullName evidence="1">Uncharacterized protein</fullName>
    </submittedName>
</protein>
<dbReference type="EMBL" id="ACOU01000003">
    <property type="protein sequence ID" value="EKX73358.1"/>
    <property type="molecule type" value="Genomic_DNA"/>
</dbReference>
<gene>
    <name evidence="1" type="ORF">BEWA_054140</name>
</gene>
<keyword evidence="2" id="KW-1185">Reference proteome</keyword>
<evidence type="ECO:0000313" key="2">
    <source>
        <dbReference type="Proteomes" id="UP000031512"/>
    </source>
</evidence>
<organism evidence="1 2">
    <name type="scientific">Theileria equi strain WA</name>
    <dbReference type="NCBI Taxonomy" id="1537102"/>
    <lineage>
        <taxon>Eukaryota</taxon>
        <taxon>Sar</taxon>
        <taxon>Alveolata</taxon>
        <taxon>Apicomplexa</taxon>
        <taxon>Aconoidasida</taxon>
        <taxon>Piroplasmida</taxon>
        <taxon>Theileriidae</taxon>
        <taxon>Theileria</taxon>
    </lineage>
</organism>
<accession>L1LDY4</accession>
<dbReference type="KEGG" id="beq:BEWA_054140"/>
<sequence>MGGSHSKPVTVDISRYPGGLGDQVKQDDKGGLYYEIGGKVLLTDEWFPDPEGTYRKITHTPKDGQNISKISKGGQDQILSPGNLSQYSSVSVYYWGQDHHCSKPLLIQLGSGNEYYKYVSSGNSWNKDGSITSSTLREKLDKQNCSRNKAHIINLEER</sequence>
<dbReference type="Proteomes" id="UP000031512">
    <property type="component" value="Unassembled WGS sequence"/>
</dbReference>
<proteinExistence type="predicted"/>
<dbReference type="VEuPathDB" id="PiroplasmaDB:BEWA_054140"/>
<dbReference type="RefSeq" id="XP_004832810.1">
    <property type="nucleotide sequence ID" value="XM_004832753.1"/>
</dbReference>
<name>L1LDY4_THEEQ</name>
<comment type="caution">
    <text evidence="1">The sequence shown here is derived from an EMBL/GenBank/DDBJ whole genome shotgun (WGS) entry which is preliminary data.</text>
</comment>
<reference evidence="1 2" key="1">
    <citation type="journal article" date="2012" name="BMC Genomics">
        <title>Comparative genomic analysis and phylogenetic position of Theileria equi.</title>
        <authorList>
            <person name="Kappmeyer L.S."/>
            <person name="Thiagarajan M."/>
            <person name="Herndon D.R."/>
            <person name="Ramsay J.D."/>
            <person name="Caler E."/>
            <person name="Djikeng A."/>
            <person name="Gillespie J.J."/>
            <person name="Lau A.O."/>
            <person name="Roalson E.H."/>
            <person name="Silva J.C."/>
            <person name="Silva M.G."/>
            <person name="Suarez C.E."/>
            <person name="Ueti M.W."/>
            <person name="Nene V.M."/>
            <person name="Mealey R.H."/>
            <person name="Knowles D.P."/>
            <person name="Brayton K.A."/>
        </authorList>
    </citation>
    <scope>NUCLEOTIDE SEQUENCE [LARGE SCALE GENOMIC DNA]</scope>
    <source>
        <strain evidence="1 2">WA</strain>
    </source>
</reference>
<evidence type="ECO:0000313" key="1">
    <source>
        <dbReference type="EMBL" id="EKX73358.1"/>
    </source>
</evidence>